<dbReference type="RefSeq" id="WP_380023836.1">
    <property type="nucleotide sequence ID" value="NZ_JBHSHC010000013.1"/>
</dbReference>
<dbReference type="Gene3D" id="3.80.30.20">
    <property type="entry name" value="tm_1862 like domain"/>
    <property type="match status" value="1"/>
</dbReference>
<dbReference type="InterPro" id="IPR007197">
    <property type="entry name" value="rSAM"/>
</dbReference>
<dbReference type="CDD" id="cd02068">
    <property type="entry name" value="radical_SAM_B12_BD"/>
    <property type="match status" value="1"/>
</dbReference>
<dbReference type="InterPro" id="IPR023404">
    <property type="entry name" value="rSAM_horseshoe"/>
</dbReference>
<accession>A0ABV9PXA3</accession>
<evidence type="ECO:0000259" key="7">
    <source>
        <dbReference type="PROSITE" id="PS51918"/>
    </source>
</evidence>
<evidence type="ECO:0000259" key="6">
    <source>
        <dbReference type="PROSITE" id="PS51332"/>
    </source>
</evidence>
<evidence type="ECO:0000256" key="4">
    <source>
        <dbReference type="ARBA" id="ARBA00023004"/>
    </source>
</evidence>
<comment type="cofactor">
    <cofactor evidence="1">
        <name>[4Fe-4S] cluster</name>
        <dbReference type="ChEBI" id="CHEBI:49883"/>
    </cofactor>
</comment>
<evidence type="ECO:0000256" key="2">
    <source>
        <dbReference type="ARBA" id="ARBA00022691"/>
    </source>
</evidence>
<dbReference type="Pfam" id="PF02310">
    <property type="entry name" value="B12-binding"/>
    <property type="match status" value="1"/>
</dbReference>
<dbReference type="Pfam" id="PF04055">
    <property type="entry name" value="Radical_SAM"/>
    <property type="match status" value="1"/>
</dbReference>
<dbReference type="Proteomes" id="UP001596002">
    <property type="component" value="Unassembled WGS sequence"/>
</dbReference>
<dbReference type="SFLD" id="SFLDG01082">
    <property type="entry name" value="B12-binding_domain_containing"/>
    <property type="match status" value="1"/>
</dbReference>
<feature type="domain" description="Radical SAM core" evidence="7">
    <location>
        <begin position="172"/>
        <end position="402"/>
    </location>
</feature>
<evidence type="ECO:0000313" key="8">
    <source>
        <dbReference type="EMBL" id="MFC4766124.1"/>
    </source>
</evidence>
<keyword evidence="3" id="KW-0479">Metal-binding</keyword>
<evidence type="ECO:0000256" key="3">
    <source>
        <dbReference type="ARBA" id="ARBA00022723"/>
    </source>
</evidence>
<organism evidence="8 9">
    <name type="scientific">Effusibacillus consociatus</name>
    <dbReference type="NCBI Taxonomy" id="1117041"/>
    <lineage>
        <taxon>Bacteria</taxon>
        <taxon>Bacillati</taxon>
        <taxon>Bacillota</taxon>
        <taxon>Bacilli</taxon>
        <taxon>Bacillales</taxon>
        <taxon>Alicyclobacillaceae</taxon>
        <taxon>Effusibacillus</taxon>
    </lineage>
</organism>
<dbReference type="EMBL" id="JBHSHC010000013">
    <property type="protein sequence ID" value="MFC4766124.1"/>
    <property type="molecule type" value="Genomic_DNA"/>
</dbReference>
<feature type="domain" description="B12-binding" evidence="6">
    <location>
        <begin position="1"/>
        <end position="134"/>
    </location>
</feature>
<dbReference type="InterPro" id="IPR025288">
    <property type="entry name" value="DUF4080"/>
</dbReference>
<dbReference type="PROSITE" id="PS51918">
    <property type="entry name" value="RADICAL_SAM"/>
    <property type="match status" value="1"/>
</dbReference>
<dbReference type="InterPro" id="IPR036724">
    <property type="entry name" value="Cobalamin-bd_sf"/>
</dbReference>
<dbReference type="InterPro" id="IPR034466">
    <property type="entry name" value="Methyltransferase_Class_B"/>
</dbReference>
<dbReference type="PANTHER" id="PTHR43409">
    <property type="entry name" value="ANAEROBIC MAGNESIUM-PROTOPORPHYRIN IX MONOMETHYL ESTER CYCLASE-RELATED"/>
    <property type="match status" value="1"/>
</dbReference>
<dbReference type="Pfam" id="PF13311">
    <property type="entry name" value="DUF4080"/>
    <property type="match status" value="1"/>
</dbReference>
<proteinExistence type="predicted"/>
<dbReference type="InterPro" id="IPR058240">
    <property type="entry name" value="rSAM_sf"/>
</dbReference>
<dbReference type="SUPFAM" id="SSF102114">
    <property type="entry name" value="Radical SAM enzymes"/>
    <property type="match status" value="1"/>
</dbReference>
<dbReference type="SFLD" id="SFLDG01123">
    <property type="entry name" value="methyltransferase_(Class_B)"/>
    <property type="match status" value="1"/>
</dbReference>
<keyword evidence="5" id="KW-0411">Iron-sulfur</keyword>
<evidence type="ECO:0000256" key="5">
    <source>
        <dbReference type="ARBA" id="ARBA00023014"/>
    </source>
</evidence>
<dbReference type="PROSITE" id="PS51332">
    <property type="entry name" value="B12_BINDING"/>
    <property type="match status" value="1"/>
</dbReference>
<keyword evidence="4" id="KW-0408">Iron</keyword>
<evidence type="ECO:0000313" key="9">
    <source>
        <dbReference type="Proteomes" id="UP001596002"/>
    </source>
</evidence>
<keyword evidence="9" id="KW-1185">Reference proteome</keyword>
<dbReference type="Gene3D" id="3.40.50.280">
    <property type="entry name" value="Cobalamin-binding domain"/>
    <property type="match status" value="1"/>
</dbReference>
<comment type="caution">
    <text evidence="8">The sequence shown here is derived from an EMBL/GenBank/DDBJ whole genome shotgun (WGS) entry which is preliminary data.</text>
</comment>
<name>A0ABV9PXA3_9BACL</name>
<dbReference type="InterPro" id="IPR006638">
    <property type="entry name" value="Elp3/MiaA/NifB-like_rSAM"/>
</dbReference>
<sequence>MKILLTTLNAKYVHSSLALRYLRSFSEPHFPGIRLVEYTINDLAEKVAADIYKQKPDLIGFSCYIWNISETISVIKRLKKVLPDTKIVLGGPEVTYETKQFMEQHPYIDFVVVGEGEQTFLELLQALSEGQGVEGIRGVTYRDGDLIWENPPRPLLADLNVIPSPYQHRFEELENRIVYFECSRGCPFKCQYCLSSIEDGVRYFDLDRVKKDLKALIDAGVRQIKFVDRTFNIHKRYALEVFQFLIDNRKDTTFHFEITADILKPDVVDFLNEHAPKGLFQFEIGVQSTNDLTNELVQRRQNFEKLSNTVTKIRQGGKIHQHLDLIAGLPEEDYMSFRQTFNDVYALKPDELQLGFLKMLKGVGVKIRAAEHGYVWNDEPPYEIFYNNVLSYEDVLRLKGVEDILERYGNSRKFNVSLPYIIAGEFETPFDFFQEFADYWEANGLFKIGHRLKALYEHLYNFLKSKNAQNLGVIVELLKLDIALHERSRQWPDWIRQEQDDKKVEETYRVLQDEEWRKANIPVLANVPSHLLRKNAFILTLHCDVAKAVLHPETMQTGEERSTVVVFYDEPHRQAGTADYFVVEQNSTHMQTI</sequence>
<dbReference type="SMART" id="SM00729">
    <property type="entry name" value="Elp3"/>
    <property type="match status" value="1"/>
</dbReference>
<evidence type="ECO:0000256" key="1">
    <source>
        <dbReference type="ARBA" id="ARBA00001966"/>
    </source>
</evidence>
<dbReference type="SFLD" id="SFLDS00029">
    <property type="entry name" value="Radical_SAM"/>
    <property type="match status" value="1"/>
</dbReference>
<protein>
    <submittedName>
        <fullName evidence="8">B12-binding domain-containing radical SAM protein</fullName>
    </submittedName>
</protein>
<dbReference type="SUPFAM" id="SSF52242">
    <property type="entry name" value="Cobalamin (vitamin B12)-binding domain"/>
    <property type="match status" value="1"/>
</dbReference>
<keyword evidence="2" id="KW-0949">S-adenosyl-L-methionine</keyword>
<gene>
    <name evidence="8" type="ORF">ACFO8Q_01755</name>
</gene>
<dbReference type="PANTHER" id="PTHR43409:SF16">
    <property type="entry name" value="SLR0320 PROTEIN"/>
    <property type="match status" value="1"/>
</dbReference>
<dbReference type="InterPro" id="IPR051198">
    <property type="entry name" value="BchE-like"/>
</dbReference>
<reference evidence="9" key="1">
    <citation type="journal article" date="2019" name="Int. J. Syst. Evol. Microbiol.">
        <title>The Global Catalogue of Microorganisms (GCM) 10K type strain sequencing project: providing services to taxonomists for standard genome sequencing and annotation.</title>
        <authorList>
            <consortium name="The Broad Institute Genomics Platform"/>
            <consortium name="The Broad Institute Genome Sequencing Center for Infectious Disease"/>
            <person name="Wu L."/>
            <person name="Ma J."/>
        </authorList>
    </citation>
    <scope>NUCLEOTIDE SEQUENCE [LARGE SCALE GENOMIC DNA]</scope>
    <source>
        <strain evidence="9">WYCCWR 12678</strain>
    </source>
</reference>
<dbReference type="InterPro" id="IPR006158">
    <property type="entry name" value="Cobalamin-bd"/>
</dbReference>